<keyword evidence="2" id="KW-1185">Reference proteome</keyword>
<dbReference type="OrthoDB" id="10471597at2759"/>
<dbReference type="Proteomes" id="UP000193642">
    <property type="component" value="Unassembled WGS sequence"/>
</dbReference>
<reference evidence="1 2" key="1">
    <citation type="submission" date="2016-07" db="EMBL/GenBank/DDBJ databases">
        <title>Pervasive Adenine N6-methylation of Active Genes in Fungi.</title>
        <authorList>
            <consortium name="DOE Joint Genome Institute"/>
            <person name="Mondo S.J."/>
            <person name="Dannebaum R.O."/>
            <person name="Kuo R.C."/>
            <person name="Labutti K."/>
            <person name="Haridas S."/>
            <person name="Kuo A."/>
            <person name="Salamov A."/>
            <person name="Ahrendt S.R."/>
            <person name="Lipzen A."/>
            <person name="Sullivan W."/>
            <person name="Andreopoulos W.B."/>
            <person name="Clum A."/>
            <person name="Lindquist E."/>
            <person name="Daum C."/>
            <person name="Ramamoorthy G.K."/>
            <person name="Gryganskyi A."/>
            <person name="Culley D."/>
            <person name="Magnuson J.K."/>
            <person name="James T.Y."/>
            <person name="O'Malley M.A."/>
            <person name="Stajich J.E."/>
            <person name="Spatafora J.W."/>
            <person name="Visel A."/>
            <person name="Grigoriev I.V."/>
        </authorList>
    </citation>
    <scope>NUCLEOTIDE SEQUENCE [LARGE SCALE GENOMIC DNA]</scope>
    <source>
        <strain evidence="1 2">JEL800</strain>
    </source>
</reference>
<accession>A0A1Y2CU21</accession>
<dbReference type="EMBL" id="MCGO01000007">
    <property type="protein sequence ID" value="ORY50531.1"/>
    <property type="molecule type" value="Genomic_DNA"/>
</dbReference>
<evidence type="ECO:0000313" key="2">
    <source>
        <dbReference type="Proteomes" id="UP000193642"/>
    </source>
</evidence>
<dbReference type="AlphaFoldDB" id="A0A1Y2CU21"/>
<proteinExistence type="predicted"/>
<gene>
    <name evidence="1" type="ORF">BCR33DRAFT_713312</name>
</gene>
<comment type="caution">
    <text evidence="1">The sequence shown here is derived from an EMBL/GenBank/DDBJ whole genome shotgun (WGS) entry which is preliminary data.</text>
</comment>
<protein>
    <submittedName>
        <fullName evidence="1">Uncharacterized protein</fullName>
    </submittedName>
</protein>
<name>A0A1Y2CU21_9FUNG</name>
<sequence length="97" mass="11302">MNETFSKGAVHVLETAAMPWQHQPQPTLDQQVIEFQRNVRHILELVDSQFEQDFEKVMGGIIAGFESGMTLWPRVWLKSEEFKRLVELLEVAFKSIE</sequence>
<evidence type="ECO:0000313" key="1">
    <source>
        <dbReference type="EMBL" id="ORY50531.1"/>
    </source>
</evidence>
<organism evidence="1 2">
    <name type="scientific">Rhizoclosmatium globosum</name>
    <dbReference type="NCBI Taxonomy" id="329046"/>
    <lineage>
        <taxon>Eukaryota</taxon>
        <taxon>Fungi</taxon>
        <taxon>Fungi incertae sedis</taxon>
        <taxon>Chytridiomycota</taxon>
        <taxon>Chytridiomycota incertae sedis</taxon>
        <taxon>Chytridiomycetes</taxon>
        <taxon>Chytridiales</taxon>
        <taxon>Chytriomycetaceae</taxon>
        <taxon>Rhizoclosmatium</taxon>
    </lineage>
</organism>